<keyword evidence="1" id="KW-0479">Metal-binding</keyword>
<dbReference type="EMBL" id="PYMH01000001">
    <property type="protein sequence ID" value="PSU36363.1"/>
    <property type="molecule type" value="Genomic_DNA"/>
</dbReference>
<gene>
    <name evidence="6" type="ORF">C9I99_05050</name>
</gene>
<keyword evidence="3" id="KW-0408">Iron</keyword>
<dbReference type="GO" id="GO:0046872">
    <property type="term" value="F:metal ion binding"/>
    <property type="evidence" value="ECO:0007669"/>
    <property type="project" value="UniProtKB-KW"/>
</dbReference>
<dbReference type="SUPFAM" id="SSF56300">
    <property type="entry name" value="Metallo-dependent phosphatases"/>
    <property type="match status" value="1"/>
</dbReference>
<dbReference type="InterPro" id="IPR050884">
    <property type="entry name" value="CNP_phosphodiesterase-III"/>
</dbReference>
<dbReference type="Gene3D" id="3.60.21.10">
    <property type="match status" value="1"/>
</dbReference>
<evidence type="ECO:0000256" key="4">
    <source>
        <dbReference type="ARBA" id="ARBA00025742"/>
    </source>
</evidence>
<keyword evidence="2" id="KW-0378">Hydrolase</keyword>
<evidence type="ECO:0000259" key="5">
    <source>
        <dbReference type="Pfam" id="PF00149"/>
    </source>
</evidence>
<dbReference type="PANTHER" id="PTHR42988">
    <property type="entry name" value="PHOSPHOHYDROLASE"/>
    <property type="match status" value="1"/>
</dbReference>
<dbReference type="Pfam" id="PF00149">
    <property type="entry name" value="Metallophos"/>
    <property type="match status" value="1"/>
</dbReference>
<dbReference type="InterPro" id="IPR029052">
    <property type="entry name" value="Metallo-depent_PP-like"/>
</dbReference>
<evidence type="ECO:0000256" key="1">
    <source>
        <dbReference type="ARBA" id="ARBA00022723"/>
    </source>
</evidence>
<evidence type="ECO:0000313" key="6">
    <source>
        <dbReference type="EMBL" id="PSU36363.1"/>
    </source>
</evidence>
<dbReference type="GO" id="GO:0016787">
    <property type="term" value="F:hydrolase activity"/>
    <property type="evidence" value="ECO:0007669"/>
    <property type="project" value="UniProtKB-KW"/>
</dbReference>
<feature type="domain" description="Calcineurin-like phosphoesterase" evidence="5">
    <location>
        <begin position="14"/>
        <end position="199"/>
    </location>
</feature>
<comment type="caution">
    <text evidence="6">The sequence shown here is derived from an EMBL/GenBank/DDBJ whole genome shotgun (WGS) entry which is preliminary data.</text>
</comment>
<comment type="similarity">
    <text evidence="4">Belongs to the cyclic nucleotide phosphodiesterase class-III family.</text>
</comment>
<dbReference type="AlphaFoldDB" id="A0A2T3J501"/>
<accession>A0A2T3J501</accession>
<reference evidence="6 7" key="1">
    <citation type="submission" date="2018-03" db="EMBL/GenBank/DDBJ databases">
        <title>Whole genome sequencing of Histamine producing bacteria.</title>
        <authorList>
            <person name="Butler K."/>
        </authorList>
    </citation>
    <scope>NUCLEOTIDE SEQUENCE [LARGE SCALE GENOMIC DNA]</scope>
    <source>
        <strain evidence="6 7">JCM 13586</strain>
    </source>
</reference>
<name>A0A2T3J501_9GAMM</name>
<keyword evidence="7" id="KW-1185">Reference proteome</keyword>
<dbReference type="InterPro" id="IPR004843">
    <property type="entry name" value="Calcineurin-like_PHP"/>
</dbReference>
<dbReference type="PANTHER" id="PTHR42988:SF2">
    <property type="entry name" value="CYCLIC NUCLEOTIDE PHOSPHODIESTERASE CBUA0032-RELATED"/>
    <property type="match status" value="1"/>
</dbReference>
<evidence type="ECO:0000256" key="3">
    <source>
        <dbReference type="ARBA" id="ARBA00023004"/>
    </source>
</evidence>
<organism evidence="6 7">
    <name type="scientific">Photobacterium lutimaris</name>
    <dbReference type="NCBI Taxonomy" id="388278"/>
    <lineage>
        <taxon>Bacteria</taxon>
        <taxon>Pseudomonadati</taxon>
        <taxon>Pseudomonadota</taxon>
        <taxon>Gammaproteobacteria</taxon>
        <taxon>Vibrionales</taxon>
        <taxon>Vibrionaceae</taxon>
        <taxon>Photobacterium</taxon>
    </lineage>
</organism>
<protein>
    <recommendedName>
        <fullName evidence="5">Calcineurin-like phosphoesterase domain-containing protein</fullName>
    </recommendedName>
</protein>
<evidence type="ECO:0000256" key="2">
    <source>
        <dbReference type="ARBA" id="ARBA00022801"/>
    </source>
</evidence>
<evidence type="ECO:0000313" key="7">
    <source>
        <dbReference type="Proteomes" id="UP000241222"/>
    </source>
</evidence>
<dbReference type="Proteomes" id="UP000241222">
    <property type="component" value="Unassembled WGS sequence"/>
</dbReference>
<sequence>MSVMSRHHGKSSVKIYQITDTHLAETADESDANLEKLLDIVNQDTEDNVLLLTGDLVNAAVPSAYNRIKLYLERRENISHCYALAGNHDDRECMKACFKNSKIKLTHSATVHSIPFHFVDTSHKPLGASLDLGAGRVSHKELAVLKKAVRKSPSLIVSHHPILDVSDKWFKKIGIENQAQIVRCFKSKRTIISGHAHHYFDIKAGNIHQLVGISSSYGFKHESEIPQRTRIVGMTIYDANWSNGDLTVSHVDNFCLHN</sequence>
<dbReference type="OrthoDB" id="9784378at2"/>
<proteinExistence type="inferred from homology"/>